<gene>
    <name evidence="5" type="primary">srtB</name>
    <name evidence="5" type="ORF">H9811_09310</name>
</gene>
<feature type="compositionally biased region" description="Polar residues" evidence="3">
    <location>
        <begin position="13"/>
        <end position="25"/>
    </location>
</feature>
<dbReference type="GO" id="GO:0016787">
    <property type="term" value="F:hydrolase activity"/>
    <property type="evidence" value="ECO:0007669"/>
    <property type="project" value="UniProtKB-KW"/>
</dbReference>
<keyword evidence="1 5" id="KW-0378">Hydrolase</keyword>
<dbReference type="EC" id="3.4.22.71" evidence="5"/>
<dbReference type="Proteomes" id="UP000824048">
    <property type="component" value="Unassembled WGS sequence"/>
</dbReference>
<reference evidence="5" key="2">
    <citation type="submission" date="2021-04" db="EMBL/GenBank/DDBJ databases">
        <authorList>
            <person name="Gilroy R."/>
        </authorList>
    </citation>
    <scope>NUCLEOTIDE SEQUENCE</scope>
    <source>
        <strain evidence="5">ChiSxjej1B13-11774</strain>
    </source>
</reference>
<keyword evidence="4" id="KW-0472">Membrane</keyword>
<organism evidence="5 6">
    <name type="scientific">Candidatus Gemmiger excrementigallinarum</name>
    <dbReference type="NCBI Taxonomy" id="2838609"/>
    <lineage>
        <taxon>Bacteria</taxon>
        <taxon>Bacillati</taxon>
        <taxon>Bacillota</taxon>
        <taxon>Clostridia</taxon>
        <taxon>Eubacteriales</taxon>
        <taxon>Gemmiger</taxon>
    </lineage>
</organism>
<protein>
    <submittedName>
        <fullName evidence="5">Class B sortase</fullName>
        <ecNumber evidence="5">3.4.22.71</ecNumber>
    </submittedName>
</protein>
<evidence type="ECO:0000256" key="4">
    <source>
        <dbReference type="SAM" id="Phobius"/>
    </source>
</evidence>
<evidence type="ECO:0000313" key="6">
    <source>
        <dbReference type="Proteomes" id="UP000824048"/>
    </source>
</evidence>
<evidence type="ECO:0000313" key="5">
    <source>
        <dbReference type="EMBL" id="HIZ42745.1"/>
    </source>
</evidence>
<dbReference type="CDD" id="cd05826">
    <property type="entry name" value="Sortase_B"/>
    <property type="match status" value="1"/>
</dbReference>
<proteinExistence type="predicted"/>
<dbReference type="NCBIfam" id="TIGR03064">
    <property type="entry name" value="sortase_srtB"/>
    <property type="match status" value="1"/>
</dbReference>
<sequence length="304" mass="34510">MAKIHRNDDPYAIQNQRKGATQQFVAPQPAPEPSRPEPEEEPEEKPASRPARKKHRRKSDMVYNIAMILCLVIFLVSGGVLVKRYIDDRQTENEFDNLQAMIDNDAPATGEESNSAKFAALRDQNSDFIGWISIEGTSLDFPVMYAPDNKDFYLRHDFNKEYSVYGVPYLDEKTTLGANGQSENLIVYGHNMKTGTIFGCLTGYKEADYYAEHPQIQFDTVYGDGTYEVFAAFSIDVVNDTSFVYNQYVDMDEATYNEYVEEVISRSDVDTGIRPSYGEQLLTLSTCEYSSDNGRYVVVARKVE</sequence>
<comment type="caution">
    <text evidence="5">The sequence shown here is derived from an EMBL/GenBank/DDBJ whole genome shotgun (WGS) entry which is preliminary data.</text>
</comment>
<dbReference type="SUPFAM" id="SSF63817">
    <property type="entry name" value="Sortase"/>
    <property type="match status" value="1"/>
</dbReference>
<dbReference type="EMBL" id="DXBP01000055">
    <property type="protein sequence ID" value="HIZ42745.1"/>
    <property type="molecule type" value="Genomic_DNA"/>
</dbReference>
<dbReference type="InterPro" id="IPR023365">
    <property type="entry name" value="Sortase_dom-sf"/>
</dbReference>
<evidence type="ECO:0000256" key="2">
    <source>
        <dbReference type="PIRSR" id="PIRSR605754-1"/>
    </source>
</evidence>
<dbReference type="Pfam" id="PF04203">
    <property type="entry name" value="Sortase"/>
    <property type="match status" value="1"/>
</dbReference>
<reference evidence="5" key="1">
    <citation type="journal article" date="2021" name="PeerJ">
        <title>Extensive microbial diversity within the chicken gut microbiome revealed by metagenomics and culture.</title>
        <authorList>
            <person name="Gilroy R."/>
            <person name="Ravi A."/>
            <person name="Getino M."/>
            <person name="Pursley I."/>
            <person name="Horton D.L."/>
            <person name="Alikhan N.F."/>
            <person name="Baker D."/>
            <person name="Gharbi K."/>
            <person name="Hall N."/>
            <person name="Watson M."/>
            <person name="Adriaenssens E.M."/>
            <person name="Foster-Nyarko E."/>
            <person name="Jarju S."/>
            <person name="Secka A."/>
            <person name="Antonio M."/>
            <person name="Oren A."/>
            <person name="Chaudhuri R.R."/>
            <person name="La Ragione R."/>
            <person name="Hildebrand F."/>
            <person name="Pallen M.J."/>
        </authorList>
    </citation>
    <scope>NUCLEOTIDE SEQUENCE</scope>
    <source>
        <strain evidence="5">ChiSxjej1B13-11774</strain>
    </source>
</reference>
<keyword evidence="4" id="KW-0812">Transmembrane</keyword>
<feature type="active site" description="Proton donor/acceptor" evidence="2">
    <location>
        <position position="190"/>
    </location>
</feature>
<dbReference type="InterPro" id="IPR009835">
    <property type="entry name" value="SrtB"/>
</dbReference>
<dbReference type="AlphaFoldDB" id="A0A9D2ESK6"/>
<feature type="region of interest" description="Disordered" evidence="3">
    <location>
        <begin position="1"/>
        <end position="56"/>
    </location>
</feature>
<evidence type="ECO:0000256" key="3">
    <source>
        <dbReference type="SAM" id="MobiDB-lite"/>
    </source>
</evidence>
<accession>A0A9D2ESK6</accession>
<name>A0A9D2ESK6_9FIRM</name>
<dbReference type="Gene3D" id="2.40.260.10">
    <property type="entry name" value="Sortase"/>
    <property type="match status" value="1"/>
</dbReference>
<evidence type="ECO:0000256" key="1">
    <source>
        <dbReference type="ARBA" id="ARBA00022801"/>
    </source>
</evidence>
<keyword evidence="4" id="KW-1133">Transmembrane helix</keyword>
<feature type="transmembrane region" description="Helical" evidence="4">
    <location>
        <begin position="62"/>
        <end position="82"/>
    </location>
</feature>
<dbReference type="InterPro" id="IPR005754">
    <property type="entry name" value="Sortase"/>
</dbReference>
<feature type="active site" description="Acyl-thioester intermediate" evidence="2">
    <location>
        <position position="287"/>
    </location>
</feature>